<name>A0AAV4Q3I9_9ARAC</name>
<gene>
    <name evidence="1" type="ORF">CDAR_125321</name>
</gene>
<accession>A0AAV4Q3I9</accession>
<reference evidence="1 2" key="1">
    <citation type="submission" date="2021-06" db="EMBL/GenBank/DDBJ databases">
        <title>Caerostris darwini draft genome.</title>
        <authorList>
            <person name="Kono N."/>
            <person name="Arakawa K."/>
        </authorList>
    </citation>
    <scope>NUCLEOTIDE SEQUENCE [LARGE SCALE GENOMIC DNA]</scope>
</reference>
<dbReference type="AlphaFoldDB" id="A0AAV4Q3I9"/>
<sequence>MKTAVLTKDISFNKLSRQHISISLIKTLSTLPSKQKKAEPISWPSHLLRLHQPTLLLTATVTPRPCICLSAEDPCQELTVPDQYLTRCMTS</sequence>
<evidence type="ECO:0000313" key="1">
    <source>
        <dbReference type="EMBL" id="GIY03847.1"/>
    </source>
</evidence>
<keyword evidence="2" id="KW-1185">Reference proteome</keyword>
<organism evidence="1 2">
    <name type="scientific">Caerostris darwini</name>
    <dbReference type="NCBI Taxonomy" id="1538125"/>
    <lineage>
        <taxon>Eukaryota</taxon>
        <taxon>Metazoa</taxon>
        <taxon>Ecdysozoa</taxon>
        <taxon>Arthropoda</taxon>
        <taxon>Chelicerata</taxon>
        <taxon>Arachnida</taxon>
        <taxon>Araneae</taxon>
        <taxon>Araneomorphae</taxon>
        <taxon>Entelegynae</taxon>
        <taxon>Araneoidea</taxon>
        <taxon>Araneidae</taxon>
        <taxon>Caerostris</taxon>
    </lineage>
</organism>
<protein>
    <submittedName>
        <fullName evidence="1">Uncharacterized protein</fullName>
    </submittedName>
</protein>
<comment type="caution">
    <text evidence="1">The sequence shown here is derived from an EMBL/GenBank/DDBJ whole genome shotgun (WGS) entry which is preliminary data.</text>
</comment>
<dbReference type="Proteomes" id="UP001054837">
    <property type="component" value="Unassembled WGS sequence"/>
</dbReference>
<evidence type="ECO:0000313" key="2">
    <source>
        <dbReference type="Proteomes" id="UP001054837"/>
    </source>
</evidence>
<dbReference type="EMBL" id="BPLQ01003853">
    <property type="protein sequence ID" value="GIY03847.1"/>
    <property type="molecule type" value="Genomic_DNA"/>
</dbReference>
<proteinExistence type="predicted"/>